<sequence length="253" mass="30365">ILSYLKMLFLSSDNQSDSKCLFGLKSDHDCDISELHSEILTYDLAKYLKRSETLKNILWEFDILPFRDDLINYFSFRLNIRTEHRILCVKAANNYDNWFYVMVGIFLKEYSVQRCFNIKKLCETIYQKSPLICKRIIEFQKNILAEFNSEKVLLGLLVHRALRAENKNLISKLKWVVESTYNNFELDEISCNNIEIHHQYLKYKAIFVIMDENLAKCFDEDIQLENLEKIDQVYRKFGRLMYKEYIEYGKNFK</sequence>
<organism evidence="1 2">
    <name type="scientific">Brachionus plicatilis</name>
    <name type="common">Marine rotifer</name>
    <name type="synonym">Brachionus muelleri</name>
    <dbReference type="NCBI Taxonomy" id="10195"/>
    <lineage>
        <taxon>Eukaryota</taxon>
        <taxon>Metazoa</taxon>
        <taxon>Spiralia</taxon>
        <taxon>Gnathifera</taxon>
        <taxon>Rotifera</taxon>
        <taxon>Eurotatoria</taxon>
        <taxon>Monogononta</taxon>
        <taxon>Pseudotrocha</taxon>
        <taxon>Ploima</taxon>
        <taxon>Brachionidae</taxon>
        <taxon>Brachionus</taxon>
    </lineage>
</organism>
<protein>
    <submittedName>
        <fullName evidence="1">Uncharacterized protein</fullName>
    </submittedName>
</protein>
<evidence type="ECO:0000313" key="2">
    <source>
        <dbReference type="Proteomes" id="UP000276133"/>
    </source>
</evidence>
<gene>
    <name evidence="1" type="ORF">BpHYR1_014763</name>
</gene>
<dbReference type="EMBL" id="REGN01002515">
    <property type="protein sequence ID" value="RNA27628.1"/>
    <property type="molecule type" value="Genomic_DNA"/>
</dbReference>
<dbReference type="AlphaFoldDB" id="A0A3M7RW80"/>
<comment type="caution">
    <text evidence="1">The sequence shown here is derived from an EMBL/GenBank/DDBJ whole genome shotgun (WGS) entry which is preliminary data.</text>
</comment>
<evidence type="ECO:0000313" key="1">
    <source>
        <dbReference type="EMBL" id="RNA27628.1"/>
    </source>
</evidence>
<reference evidence="1 2" key="1">
    <citation type="journal article" date="2018" name="Sci. Rep.">
        <title>Genomic signatures of local adaptation to the degree of environmental predictability in rotifers.</title>
        <authorList>
            <person name="Franch-Gras L."/>
            <person name="Hahn C."/>
            <person name="Garcia-Roger E.M."/>
            <person name="Carmona M.J."/>
            <person name="Serra M."/>
            <person name="Gomez A."/>
        </authorList>
    </citation>
    <scope>NUCLEOTIDE SEQUENCE [LARGE SCALE GENOMIC DNA]</scope>
    <source>
        <strain evidence="1">HYR1</strain>
    </source>
</reference>
<feature type="non-terminal residue" evidence="1">
    <location>
        <position position="1"/>
    </location>
</feature>
<dbReference type="Proteomes" id="UP000276133">
    <property type="component" value="Unassembled WGS sequence"/>
</dbReference>
<proteinExistence type="predicted"/>
<name>A0A3M7RW80_BRAPC</name>
<keyword evidence="2" id="KW-1185">Reference proteome</keyword>
<accession>A0A3M7RW80</accession>
<dbReference type="OrthoDB" id="10603414at2759"/>